<sequence>MEPPISRKVSSLEEVTELIGAHGEVQGVRVHIQRKIESICEGKEMAVLLRAMMKGGKRWEVPHIDALEKLVPIHNDLSAADPVIDDLIRRTHPTTARARRHRRQAGVHVGSPIRVPSLTAASGRRRKDRAGSPATASRHSVARRRPASPAPIPFRVAKKLRRAGKLLGGACLYVVQELGEDIIKIAS</sequence>
<proteinExistence type="predicted"/>
<reference evidence="3" key="1">
    <citation type="submission" date="2024-06" db="EMBL/GenBank/DDBJ databases">
        <authorList>
            <person name="Ryan C."/>
        </authorList>
    </citation>
    <scope>NUCLEOTIDE SEQUENCE [LARGE SCALE GENOMIC DNA]</scope>
</reference>
<reference evidence="2 3" key="2">
    <citation type="submission" date="2024-10" db="EMBL/GenBank/DDBJ databases">
        <authorList>
            <person name="Ryan C."/>
        </authorList>
    </citation>
    <scope>NUCLEOTIDE SEQUENCE [LARGE SCALE GENOMIC DNA]</scope>
</reference>
<feature type="region of interest" description="Disordered" evidence="1">
    <location>
        <begin position="94"/>
        <end position="150"/>
    </location>
</feature>
<dbReference type="EMBL" id="OZ075140">
    <property type="protein sequence ID" value="CAL5025074.1"/>
    <property type="molecule type" value="Genomic_DNA"/>
</dbReference>
<evidence type="ECO:0000313" key="3">
    <source>
        <dbReference type="Proteomes" id="UP001497457"/>
    </source>
</evidence>
<evidence type="ECO:0000256" key="1">
    <source>
        <dbReference type="SAM" id="MobiDB-lite"/>
    </source>
</evidence>
<dbReference type="AlphaFoldDB" id="A0ABC9CSC1"/>
<keyword evidence="3" id="KW-1185">Reference proteome</keyword>
<accession>A0ABC9CSC1</accession>
<gene>
    <name evidence="2" type="ORF">URODEC1_LOCUS77883</name>
</gene>
<organism evidence="2 3">
    <name type="scientific">Urochloa decumbens</name>
    <dbReference type="NCBI Taxonomy" id="240449"/>
    <lineage>
        <taxon>Eukaryota</taxon>
        <taxon>Viridiplantae</taxon>
        <taxon>Streptophyta</taxon>
        <taxon>Embryophyta</taxon>
        <taxon>Tracheophyta</taxon>
        <taxon>Spermatophyta</taxon>
        <taxon>Magnoliopsida</taxon>
        <taxon>Liliopsida</taxon>
        <taxon>Poales</taxon>
        <taxon>Poaceae</taxon>
        <taxon>PACMAD clade</taxon>
        <taxon>Panicoideae</taxon>
        <taxon>Panicodae</taxon>
        <taxon>Paniceae</taxon>
        <taxon>Melinidinae</taxon>
        <taxon>Urochloa</taxon>
    </lineage>
</organism>
<dbReference type="Proteomes" id="UP001497457">
    <property type="component" value="Chromosome 30rd"/>
</dbReference>
<name>A0ABC9CSC1_9POAL</name>
<evidence type="ECO:0000313" key="2">
    <source>
        <dbReference type="EMBL" id="CAL5025074.1"/>
    </source>
</evidence>
<protein>
    <submittedName>
        <fullName evidence="2">Uncharacterized protein</fullName>
    </submittedName>
</protein>